<keyword evidence="5" id="KW-0902">Two-component regulatory system</keyword>
<feature type="modified residue" description="4-aspartylphosphate" evidence="10">
    <location>
        <position position="83"/>
    </location>
</feature>
<dbReference type="RefSeq" id="WP_177720096.1">
    <property type="nucleotide sequence ID" value="NZ_JACRSQ010000012.1"/>
</dbReference>
<keyword evidence="7" id="KW-0238">DNA-binding</keyword>
<dbReference type="InterPro" id="IPR009057">
    <property type="entry name" value="Homeodomain-like_sf"/>
</dbReference>
<keyword evidence="6" id="KW-0805">Transcription regulation</keyword>
<keyword evidence="3" id="KW-0963">Cytoplasm</keyword>
<dbReference type="SUPFAM" id="SSF52172">
    <property type="entry name" value="CheY-like"/>
    <property type="match status" value="1"/>
</dbReference>
<dbReference type="Proteomes" id="UP000657006">
    <property type="component" value="Unassembled WGS sequence"/>
</dbReference>
<dbReference type="PROSITE" id="PS01124">
    <property type="entry name" value="HTH_ARAC_FAMILY_2"/>
    <property type="match status" value="1"/>
</dbReference>
<dbReference type="InterPro" id="IPR011006">
    <property type="entry name" value="CheY-like_superfamily"/>
</dbReference>
<dbReference type="PROSITE" id="PS50110">
    <property type="entry name" value="RESPONSE_REGULATORY"/>
    <property type="match status" value="1"/>
</dbReference>
<dbReference type="AlphaFoldDB" id="A0A926DTJ0"/>
<dbReference type="InterPro" id="IPR001789">
    <property type="entry name" value="Sig_transdc_resp-reg_receiver"/>
</dbReference>
<dbReference type="PANTHER" id="PTHR42713">
    <property type="entry name" value="HISTIDINE KINASE-RELATED"/>
    <property type="match status" value="1"/>
</dbReference>
<name>A0A926DTJ0_9FIRM</name>
<protein>
    <recommendedName>
        <fullName evidence="2">Stage 0 sporulation protein A homolog</fullName>
    </recommendedName>
</protein>
<sequence>MSEQCEALRPRTETKKKHDYAAMGRKRIMFKFIIVDDEKIIRSGLAKSFDWSSIGFEPVEQFEDGKEAIEYLKNNAVDVVLTDVRMYEVSGIELAKYVFDHHPQTKVVIISGYKEFNYAQEAMRYGVCDYLLKPLDREEIRKVFLRVGEILAKERDDQNRSSTLPFQYFDESAYKEIVSYNNQLVAAVVAGAVEEAGAIHKNWFSLIDAAPKEILFFAIHSVIEEIYIRFSRMDVYIEERFDKDIVLGQLSNTETKDLFKETGKLISNLCQSASVIQANPEDRMILKAKQYIDRHLSENFSVEDVAKCVYLSSSYFSREFKNRTGENAIDYIIRCRMEKAVELAESGRYTATEICKMVGYTDKKYFNRSFKKFTGRSVEDYQNHYQLGKGKTIFYGKEKQR</sequence>
<accession>A0A926DTJ0</accession>
<gene>
    <name evidence="13" type="ORF">H8730_09550</name>
</gene>
<dbReference type="Pfam" id="PF12833">
    <property type="entry name" value="HTH_18"/>
    <property type="match status" value="1"/>
</dbReference>
<dbReference type="SMART" id="SM00342">
    <property type="entry name" value="HTH_ARAC"/>
    <property type="match status" value="1"/>
</dbReference>
<evidence type="ECO:0000256" key="10">
    <source>
        <dbReference type="PROSITE-ProRule" id="PRU00169"/>
    </source>
</evidence>
<dbReference type="SUPFAM" id="SSF46689">
    <property type="entry name" value="Homeodomain-like"/>
    <property type="match status" value="2"/>
</dbReference>
<feature type="domain" description="Response regulatory" evidence="12">
    <location>
        <begin position="31"/>
        <end position="148"/>
    </location>
</feature>
<evidence type="ECO:0000256" key="8">
    <source>
        <dbReference type="ARBA" id="ARBA00023163"/>
    </source>
</evidence>
<organism evidence="13 14">
    <name type="scientific">Bianquea renquensis</name>
    <dbReference type="NCBI Taxonomy" id="2763661"/>
    <lineage>
        <taxon>Bacteria</taxon>
        <taxon>Bacillati</taxon>
        <taxon>Bacillota</taxon>
        <taxon>Clostridia</taxon>
        <taxon>Eubacteriales</taxon>
        <taxon>Bianqueaceae</taxon>
        <taxon>Bianquea</taxon>
    </lineage>
</organism>
<evidence type="ECO:0000256" key="7">
    <source>
        <dbReference type="ARBA" id="ARBA00023125"/>
    </source>
</evidence>
<evidence type="ECO:0000256" key="2">
    <source>
        <dbReference type="ARBA" id="ARBA00018672"/>
    </source>
</evidence>
<comment type="function">
    <text evidence="9">May play the central regulatory role in sporulation. It may be an element of the effector pathway responsible for the activation of sporulation genes in response to nutritional stress. Spo0A may act in concert with spo0H (a sigma factor) to control the expression of some genes that are critical to the sporulation process.</text>
</comment>
<evidence type="ECO:0000313" key="13">
    <source>
        <dbReference type="EMBL" id="MBC8543791.1"/>
    </source>
</evidence>
<evidence type="ECO:0000259" key="11">
    <source>
        <dbReference type="PROSITE" id="PS01124"/>
    </source>
</evidence>
<evidence type="ECO:0000256" key="5">
    <source>
        <dbReference type="ARBA" id="ARBA00023012"/>
    </source>
</evidence>
<evidence type="ECO:0000256" key="3">
    <source>
        <dbReference type="ARBA" id="ARBA00022490"/>
    </source>
</evidence>
<dbReference type="GO" id="GO:0000160">
    <property type="term" value="P:phosphorelay signal transduction system"/>
    <property type="evidence" value="ECO:0007669"/>
    <property type="project" value="UniProtKB-KW"/>
</dbReference>
<keyword evidence="14" id="KW-1185">Reference proteome</keyword>
<evidence type="ECO:0000256" key="1">
    <source>
        <dbReference type="ARBA" id="ARBA00004496"/>
    </source>
</evidence>
<dbReference type="GO" id="GO:0005737">
    <property type="term" value="C:cytoplasm"/>
    <property type="evidence" value="ECO:0007669"/>
    <property type="project" value="UniProtKB-SubCell"/>
</dbReference>
<evidence type="ECO:0000256" key="6">
    <source>
        <dbReference type="ARBA" id="ARBA00023015"/>
    </source>
</evidence>
<dbReference type="GO" id="GO:0043565">
    <property type="term" value="F:sequence-specific DNA binding"/>
    <property type="evidence" value="ECO:0007669"/>
    <property type="project" value="InterPro"/>
</dbReference>
<dbReference type="EMBL" id="JACRSQ010000012">
    <property type="protein sequence ID" value="MBC8543791.1"/>
    <property type="molecule type" value="Genomic_DNA"/>
</dbReference>
<keyword evidence="4 10" id="KW-0597">Phosphoprotein</keyword>
<dbReference type="InterPro" id="IPR018060">
    <property type="entry name" value="HTH_AraC"/>
</dbReference>
<dbReference type="SMART" id="SM00448">
    <property type="entry name" value="REC"/>
    <property type="match status" value="1"/>
</dbReference>
<evidence type="ECO:0000259" key="12">
    <source>
        <dbReference type="PROSITE" id="PS50110"/>
    </source>
</evidence>
<evidence type="ECO:0000256" key="9">
    <source>
        <dbReference type="ARBA" id="ARBA00024867"/>
    </source>
</evidence>
<dbReference type="Gene3D" id="3.40.50.2300">
    <property type="match status" value="1"/>
</dbReference>
<dbReference type="InterPro" id="IPR051552">
    <property type="entry name" value="HptR"/>
</dbReference>
<dbReference type="Gene3D" id="1.10.10.60">
    <property type="entry name" value="Homeodomain-like"/>
    <property type="match status" value="2"/>
</dbReference>
<dbReference type="GO" id="GO:0003700">
    <property type="term" value="F:DNA-binding transcription factor activity"/>
    <property type="evidence" value="ECO:0007669"/>
    <property type="project" value="InterPro"/>
</dbReference>
<keyword evidence="8" id="KW-0804">Transcription</keyword>
<dbReference type="PANTHER" id="PTHR42713:SF3">
    <property type="entry name" value="TRANSCRIPTIONAL REGULATORY PROTEIN HPTR"/>
    <property type="match status" value="1"/>
</dbReference>
<evidence type="ECO:0000256" key="4">
    <source>
        <dbReference type="ARBA" id="ARBA00022553"/>
    </source>
</evidence>
<dbReference type="Pfam" id="PF00072">
    <property type="entry name" value="Response_reg"/>
    <property type="match status" value="1"/>
</dbReference>
<reference evidence="13" key="1">
    <citation type="submission" date="2020-08" db="EMBL/GenBank/DDBJ databases">
        <title>Genome public.</title>
        <authorList>
            <person name="Liu C."/>
            <person name="Sun Q."/>
        </authorList>
    </citation>
    <scope>NUCLEOTIDE SEQUENCE</scope>
    <source>
        <strain evidence="13">NSJ-32</strain>
    </source>
</reference>
<feature type="domain" description="HTH araC/xylS-type" evidence="11">
    <location>
        <begin position="286"/>
        <end position="384"/>
    </location>
</feature>
<comment type="subcellular location">
    <subcellularLocation>
        <location evidence="1">Cytoplasm</location>
    </subcellularLocation>
</comment>
<dbReference type="CDD" id="cd17536">
    <property type="entry name" value="REC_YesN-like"/>
    <property type="match status" value="1"/>
</dbReference>
<comment type="caution">
    <text evidence="13">The sequence shown here is derived from an EMBL/GenBank/DDBJ whole genome shotgun (WGS) entry which is preliminary data.</text>
</comment>
<evidence type="ECO:0000313" key="14">
    <source>
        <dbReference type="Proteomes" id="UP000657006"/>
    </source>
</evidence>
<proteinExistence type="predicted"/>